<feature type="compositionally biased region" description="Low complexity" evidence="13">
    <location>
        <begin position="167"/>
        <end position="192"/>
    </location>
</feature>
<dbReference type="GO" id="GO:0045476">
    <property type="term" value="P:nurse cell apoptotic process"/>
    <property type="evidence" value="ECO:0007669"/>
    <property type="project" value="UniProtKB-ARBA"/>
</dbReference>
<dbReference type="GO" id="GO:0005524">
    <property type="term" value="F:ATP binding"/>
    <property type="evidence" value="ECO:0007669"/>
    <property type="project" value="UniProtKB-KW"/>
</dbReference>
<dbReference type="GO" id="GO:0045467">
    <property type="term" value="P:R7 cell development"/>
    <property type="evidence" value="ECO:0007669"/>
    <property type="project" value="UniProtKB-ARBA"/>
</dbReference>
<keyword evidence="8" id="KW-0524">Neurogenesis</keyword>
<feature type="short sequence motif" description="Q motif" evidence="11">
    <location>
        <begin position="512"/>
        <end position="540"/>
    </location>
</feature>
<dbReference type="GO" id="GO:0035167">
    <property type="term" value="P:larval lymph gland hemopoiesis"/>
    <property type="evidence" value="ECO:0007669"/>
    <property type="project" value="UniProtKB-ARBA"/>
</dbReference>
<keyword evidence="9" id="KW-0539">Nucleus</keyword>
<evidence type="ECO:0000256" key="7">
    <source>
        <dbReference type="ARBA" id="ARBA00022840"/>
    </source>
</evidence>
<dbReference type="GO" id="GO:0003676">
    <property type="term" value="F:nucleic acid binding"/>
    <property type="evidence" value="ECO:0007669"/>
    <property type="project" value="InterPro"/>
</dbReference>
<dbReference type="SUPFAM" id="SSF52540">
    <property type="entry name" value="P-loop containing nucleoside triphosphate hydrolases"/>
    <property type="match status" value="1"/>
</dbReference>
<evidence type="ECO:0000259" key="14">
    <source>
        <dbReference type="PROSITE" id="PS50097"/>
    </source>
</evidence>
<dbReference type="GO" id="GO:0008406">
    <property type="term" value="P:gonad development"/>
    <property type="evidence" value="ECO:0007669"/>
    <property type="project" value="UniProtKB-ARBA"/>
</dbReference>
<evidence type="ECO:0000256" key="11">
    <source>
        <dbReference type="PROSITE-ProRule" id="PRU00552"/>
    </source>
</evidence>
<gene>
    <name evidence="16" type="ORF">NMOB1V02_LOCUS10157</name>
</gene>
<dbReference type="InterPro" id="IPR027417">
    <property type="entry name" value="P-loop_NTPase"/>
</dbReference>
<feature type="domain" description="DEAD-box RNA helicase Q" evidence="15">
    <location>
        <begin position="512"/>
        <end position="540"/>
    </location>
</feature>
<dbReference type="Pfam" id="PF00651">
    <property type="entry name" value="BTB"/>
    <property type="match status" value="1"/>
</dbReference>
<dbReference type="SMART" id="SM00225">
    <property type="entry name" value="BTB"/>
    <property type="match status" value="1"/>
</dbReference>
<evidence type="ECO:0000256" key="13">
    <source>
        <dbReference type="SAM" id="MobiDB-lite"/>
    </source>
</evidence>
<keyword evidence="12" id="KW-0175">Coiled coil</keyword>
<dbReference type="PROSITE" id="PS51195">
    <property type="entry name" value="Q_MOTIF"/>
    <property type="match status" value="1"/>
</dbReference>
<dbReference type="Pfam" id="PF00270">
    <property type="entry name" value="DEAD"/>
    <property type="match status" value="1"/>
</dbReference>
<dbReference type="OrthoDB" id="196131at2759"/>
<dbReference type="GO" id="GO:0003724">
    <property type="term" value="F:RNA helicase activity"/>
    <property type="evidence" value="ECO:0007669"/>
    <property type="project" value="UniProtKB-EC"/>
</dbReference>
<evidence type="ECO:0000256" key="5">
    <source>
        <dbReference type="ARBA" id="ARBA00022801"/>
    </source>
</evidence>
<dbReference type="Gene3D" id="3.40.50.300">
    <property type="entry name" value="P-loop containing nucleotide triphosphate hydrolases"/>
    <property type="match status" value="1"/>
</dbReference>
<evidence type="ECO:0000256" key="10">
    <source>
        <dbReference type="ARBA" id="ARBA00037382"/>
    </source>
</evidence>
<dbReference type="GO" id="GO:0005634">
    <property type="term" value="C:nucleus"/>
    <property type="evidence" value="ECO:0007669"/>
    <property type="project" value="TreeGrafter"/>
</dbReference>
<keyword evidence="4" id="KW-0221">Differentiation</keyword>
<dbReference type="AlphaFoldDB" id="A0A7R9GJB8"/>
<sequence length="628" mass="70232">MEGGGFNFKWRNHVNEVFSIVQRIRVQDAFADVILHCGGGNFFAHKLLLASVSSFFEDLFTGLPRDKSSVLVLTDVRPEILSAILDFMYNGEAFVASRDLKDFMSTAEKLGVRGLQLETDVPQEPEDRKRRRGNDKNSALNPGSGEIPSEPAKRVRLASSSTAELVSPTPSTTNSTTPNITTTPTETKTSSNAPAGPSKQPIFGNEEEDFDFVEPAPVTVVKVEQDEPTKEPGNVGEGWEEEGFPEDDFYDDAAELGQIDDKFYVGAGASGLPENIPPELSKDFPWMTWDNRRHVVRAQREEDGPSVYFCSICWLYSYHKKNSVARHAQSHSRRCGCTSFLKGMKILGVQWRKRLRIVVTADYRYPVAVPLPLLIQPYVPIRKRKAAKPATSDERRPTLSRFVPETTTGVEQIDQPSLLDQHAELKRLAEAQAETKVEKQLKEEEKILESVAEKRALMAVGELAKGIQYDTPLTTGWKPPTYISDLPNSCHDALRRKLRILVEGENVPPPIRTFEEMKFPEPILRGLRETKIAVPSPIQIQGIPAVLSGRDMIGIAFTGSGKTLVFTLPLIMFCLEQEMKMPFLKGEGPYGLIDTGRALNRFVCVLHKLKMRRVNFSRPNGLDATRAY</sequence>
<dbReference type="InterPro" id="IPR051095">
    <property type="entry name" value="Dros_DevTransReg"/>
</dbReference>
<dbReference type="SUPFAM" id="SSF54695">
    <property type="entry name" value="POZ domain"/>
    <property type="match status" value="1"/>
</dbReference>
<evidence type="ECO:0000256" key="8">
    <source>
        <dbReference type="ARBA" id="ARBA00022902"/>
    </source>
</evidence>
<evidence type="ECO:0000256" key="9">
    <source>
        <dbReference type="ARBA" id="ARBA00023242"/>
    </source>
</evidence>
<evidence type="ECO:0000313" key="16">
    <source>
        <dbReference type="EMBL" id="CAD7282535.1"/>
    </source>
</evidence>
<dbReference type="EMBL" id="OA885985">
    <property type="protein sequence ID" value="CAD7282535.1"/>
    <property type="molecule type" value="Genomic_DNA"/>
</dbReference>
<dbReference type="GO" id="GO:0016199">
    <property type="term" value="P:axon midline choice point recognition"/>
    <property type="evidence" value="ECO:0007669"/>
    <property type="project" value="UniProtKB-ARBA"/>
</dbReference>
<dbReference type="InterPro" id="IPR011333">
    <property type="entry name" value="SKP1/BTB/POZ_sf"/>
</dbReference>
<evidence type="ECO:0000256" key="6">
    <source>
        <dbReference type="ARBA" id="ARBA00022806"/>
    </source>
</evidence>
<evidence type="ECO:0000313" key="17">
    <source>
        <dbReference type="Proteomes" id="UP000678499"/>
    </source>
</evidence>
<comment type="function">
    <text evidence="10">Putative transcription factor required for axon growth and guidance in the central and peripheral nervous systems. Repels CNS axons away from the midline by promoting the expression of the midline repellent sli and its receptor robo.</text>
</comment>
<dbReference type="PANTHER" id="PTHR23110:SF111">
    <property type="entry name" value="LONGITUDINALS LACKING PROTEIN, ISOFORMS F_I_K_T"/>
    <property type="match status" value="1"/>
</dbReference>
<protein>
    <recommendedName>
        <fullName evidence="1">RNA helicase</fullName>
        <ecNumber evidence="1">3.6.4.13</ecNumber>
    </recommendedName>
</protein>
<keyword evidence="7" id="KW-0067">ATP-binding</keyword>
<accession>A0A7R9GJB8</accession>
<dbReference type="InterPro" id="IPR014014">
    <property type="entry name" value="RNA_helicase_DEAD_Q_motif"/>
</dbReference>
<evidence type="ECO:0000259" key="15">
    <source>
        <dbReference type="PROSITE" id="PS51195"/>
    </source>
</evidence>
<dbReference type="GO" id="GO:0007526">
    <property type="term" value="P:larval somatic muscle development"/>
    <property type="evidence" value="ECO:0007669"/>
    <property type="project" value="UniProtKB-ARBA"/>
</dbReference>
<feature type="domain" description="BTB" evidence="14">
    <location>
        <begin position="31"/>
        <end position="97"/>
    </location>
</feature>
<organism evidence="16">
    <name type="scientific">Notodromas monacha</name>
    <dbReference type="NCBI Taxonomy" id="399045"/>
    <lineage>
        <taxon>Eukaryota</taxon>
        <taxon>Metazoa</taxon>
        <taxon>Ecdysozoa</taxon>
        <taxon>Arthropoda</taxon>
        <taxon>Crustacea</taxon>
        <taxon>Oligostraca</taxon>
        <taxon>Ostracoda</taxon>
        <taxon>Podocopa</taxon>
        <taxon>Podocopida</taxon>
        <taxon>Cypridocopina</taxon>
        <taxon>Cypridoidea</taxon>
        <taxon>Cyprididae</taxon>
        <taxon>Notodromas</taxon>
    </lineage>
</organism>
<dbReference type="EMBL" id="CAJPEX010003948">
    <property type="protein sequence ID" value="CAG0922687.1"/>
    <property type="molecule type" value="Genomic_DNA"/>
</dbReference>
<feature type="region of interest" description="Disordered" evidence="13">
    <location>
        <begin position="115"/>
        <end position="204"/>
    </location>
</feature>
<dbReference type="GO" id="GO:0016787">
    <property type="term" value="F:hydrolase activity"/>
    <property type="evidence" value="ECO:0007669"/>
    <property type="project" value="UniProtKB-KW"/>
</dbReference>
<evidence type="ECO:0000256" key="3">
    <source>
        <dbReference type="ARBA" id="ARBA00022741"/>
    </source>
</evidence>
<keyword evidence="3" id="KW-0547">Nucleotide-binding</keyword>
<evidence type="ECO:0000256" key="12">
    <source>
        <dbReference type="SAM" id="Coils"/>
    </source>
</evidence>
<feature type="coiled-coil region" evidence="12">
    <location>
        <begin position="425"/>
        <end position="454"/>
    </location>
</feature>
<dbReference type="Gene3D" id="3.30.710.10">
    <property type="entry name" value="Potassium Channel Kv1.1, Chain A"/>
    <property type="match status" value="1"/>
</dbReference>
<evidence type="ECO:0000256" key="1">
    <source>
        <dbReference type="ARBA" id="ARBA00012552"/>
    </source>
</evidence>
<evidence type="ECO:0000256" key="2">
    <source>
        <dbReference type="ARBA" id="ARBA00022473"/>
    </source>
</evidence>
<evidence type="ECO:0000256" key="4">
    <source>
        <dbReference type="ARBA" id="ARBA00022782"/>
    </source>
</evidence>
<dbReference type="GO" id="GO:0006357">
    <property type="term" value="P:regulation of transcription by RNA polymerase II"/>
    <property type="evidence" value="ECO:0007669"/>
    <property type="project" value="TreeGrafter"/>
</dbReference>
<dbReference type="GO" id="GO:0007464">
    <property type="term" value="P:R3/R4 cell fate commitment"/>
    <property type="evidence" value="ECO:0007669"/>
    <property type="project" value="UniProtKB-ARBA"/>
</dbReference>
<dbReference type="PANTHER" id="PTHR23110">
    <property type="entry name" value="BTB DOMAIN TRANSCRIPTION FACTOR"/>
    <property type="match status" value="1"/>
</dbReference>
<keyword evidence="5" id="KW-0378">Hydrolase</keyword>
<dbReference type="InterPro" id="IPR000210">
    <property type="entry name" value="BTB/POZ_dom"/>
</dbReference>
<dbReference type="EC" id="3.6.4.13" evidence="1"/>
<dbReference type="InterPro" id="IPR011545">
    <property type="entry name" value="DEAD/DEAH_box_helicase_dom"/>
</dbReference>
<keyword evidence="17" id="KW-1185">Reference proteome</keyword>
<proteinExistence type="predicted"/>
<reference evidence="16" key="1">
    <citation type="submission" date="2020-11" db="EMBL/GenBank/DDBJ databases">
        <authorList>
            <person name="Tran Van P."/>
        </authorList>
    </citation>
    <scope>NUCLEOTIDE SEQUENCE</scope>
</reference>
<keyword evidence="2" id="KW-0217">Developmental protein</keyword>
<name>A0A7R9GJB8_9CRUS</name>
<dbReference type="GO" id="GO:0048813">
    <property type="term" value="P:dendrite morphogenesis"/>
    <property type="evidence" value="ECO:0007669"/>
    <property type="project" value="UniProtKB-ARBA"/>
</dbReference>
<keyword evidence="6" id="KW-0347">Helicase</keyword>
<dbReference type="CDD" id="cd18315">
    <property type="entry name" value="BTB_POZ_BAB-like"/>
    <property type="match status" value="1"/>
</dbReference>
<dbReference type="Proteomes" id="UP000678499">
    <property type="component" value="Unassembled WGS sequence"/>
</dbReference>
<dbReference type="PROSITE" id="PS50097">
    <property type="entry name" value="BTB"/>
    <property type="match status" value="1"/>
</dbReference>